<dbReference type="InterPro" id="IPR005025">
    <property type="entry name" value="FMN_Rdtase-like_dom"/>
</dbReference>
<reference evidence="7 8" key="2">
    <citation type="journal article" date="2008" name="Int. J. Syst. Evol. Microbiol.">
        <title>Methanocella paludicola gen. nov., sp. nov., a methane-producing archaeon, the first isolate of the lineage 'Rice Cluster I', and proposal of the new archaeal order Methanocellales ord. nov.</title>
        <authorList>
            <person name="Sakai S."/>
            <person name="Imachi H."/>
            <person name="Hanada S."/>
            <person name="Ohashi A."/>
            <person name="Harada H."/>
            <person name="Kamagata Y."/>
        </authorList>
    </citation>
    <scope>NUCLEOTIDE SEQUENCE [LARGE SCALE GENOMIC DNA]</scope>
    <source>
        <strain evidence="8">DSM 17711 / JCM 13418 / NBRC 101707 / SANAE</strain>
    </source>
</reference>
<dbReference type="GO" id="GO:0016491">
    <property type="term" value="F:oxidoreductase activity"/>
    <property type="evidence" value="ECO:0007669"/>
    <property type="project" value="InterPro"/>
</dbReference>
<comment type="cofactor">
    <cofactor evidence="2">
        <name>[4Fe-4S] cluster</name>
        <dbReference type="ChEBI" id="CHEBI:49883"/>
    </cofactor>
</comment>
<protein>
    <recommendedName>
        <fullName evidence="6">NADPH-dependent FMN reductase-like domain-containing protein</fullName>
    </recommendedName>
</protein>
<evidence type="ECO:0000256" key="2">
    <source>
        <dbReference type="ARBA" id="ARBA00001966"/>
    </source>
</evidence>
<comment type="cofactor">
    <cofactor evidence="1">
        <name>FMN</name>
        <dbReference type="ChEBI" id="CHEBI:58210"/>
    </cofactor>
</comment>
<evidence type="ECO:0000313" key="8">
    <source>
        <dbReference type="Proteomes" id="UP000001882"/>
    </source>
</evidence>
<dbReference type="Proteomes" id="UP000001882">
    <property type="component" value="Chromosome"/>
</dbReference>
<reference evidence="8" key="3">
    <citation type="journal article" date="2011" name="PLoS ONE">
        <title>Genome sequence of a mesophilic hydrogenotrophic methanogen Methanocella paludicola, the first cultivated representative of the order Methanocellales.</title>
        <authorList>
            <person name="Sakai S."/>
            <person name="Takaki Y."/>
            <person name="Shimamura S."/>
            <person name="Sekine M."/>
            <person name="Tajima T."/>
            <person name="Kosugi H."/>
            <person name="Ichikawa N."/>
            <person name="Tasumi E."/>
            <person name="Hiraki A.T."/>
            <person name="Shimizu A."/>
            <person name="Kato Y."/>
            <person name="Nishiko R."/>
            <person name="Mori K."/>
            <person name="Fujita N."/>
            <person name="Imachi H."/>
            <person name="Takai K."/>
        </authorList>
    </citation>
    <scope>NUCLEOTIDE SEQUENCE [LARGE SCALE GENOMIC DNA]</scope>
    <source>
        <strain evidence="8">DSM 17711 / JCM 13418 / NBRC 101707 / SANAE</strain>
    </source>
</reference>
<gene>
    <name evidence="7" type="ordered locus">MCP_0600</name>
</gene>
<evidence type="ECO:0000256" key="3">
    <source>
        <dbReference type="ARBA" id="ARBA00022630"/>
    </source>
</evidence>
<dbReference type="InParanoid" id="D1YW50"/>
<dbReference type="GeneID" id="8680661"/>
<evidence type="ECO:0000256" key="4">
    <source>
        <dbReference type="ARBA" id="ARBA00022643"/>
    </source>
</evidence>
<proteinExistence type="inferred from homology"/>
<comment type="similarity">
    <text evidence="5">Belongs to the SsuE family. Isf subfamily.</text>
</comment>
<dbReference type="Pfam" id="PF03358">
    <property type="entry name" value="FMN_red"/>
    <property type="match status" value="1"/>
</dbReference>
<dbReference type="InterPro" id="IPR051796">
    <property type="entry name" value="ISF_SsuE-like"/>
</dbReference>
<dbReference type="PANTHER" id="PTHR43278">
    <property type="entry name" value="NAD(P)H-DEPENDENT FMN-CONTAINING OXIDOREDUCTASE YWQN-RELATED"/>
    <property type="match status" value="1"/>
</dbReference>
<evidence type="ECO:0000259" key="6">
    <source>
        <dbReference type="Pfam" id="PF03358"/>
    </source>
</evidence>
<dbReference type="KEGG" id="mpd:MCP_0600"/>
<dbReference type="STRING" id="304371.MCP_0600"/>
<evidence type="ECO:0000313" key="7">
    <source>
        <dbReference type="EMBL" id="BAI60672.1"/>
    </source>
</evidence>
<dbReference type="RefSeq" id="WP_012899352.1">
    <property type="nucleotide sequence ID" value="NC_013665.1"/>
</dbReference>
<feature type="domain" description="NADPH-dependent FMN reductase-like" evidence="6">
    <location>
        <begin position="1"/>
        <end position="142"/>
    </location>
</feature>
<keyword evidence="4" id="KW-0288">FMN</keyword>
<dbReference type="AlphaFoldDB" id="D1YW50"/>
<accession>D1YW50</accession>
<keyword evidence="3" id="KW-0285">Flavoprotein</keyword>
<evidence type="ECO:0000256" key="1">
    <source>
        <dbReference type="ARBA" id="ARBA00001917"/>
    </source>
</evidence>
<dbReference type="OrthoDB" id="9059at2157"/>
<sequence length="263" mass="29288">MKILAIMGSPRGRGAGYKIVKMVEERMKAMGDAEFEYLFLKEADLKPCIGCFNCVARGEDKCPLKDARADIEKKMLEADGIILSSPGYVQNVSSHMKNFMDRFAYTNHRLRFFRQKVLLVANSGGAGLNETLAAMRIALGGARVVHELGVGTPPWPQTIGAVAKKEKAISFAAEKFYRACLDTSLPSPTFNEYMRFLIQRNVAFGCKEWLPADFEFYSGKDYFYETKISPAMGAAARTLVGLMMGMMKDMGPGEVKWPMEAKK</sequence>
<organism evidence="7 8">
    <name type="scientific">Methanocella paludicola (strain DSM 17711 / JCM 13418 / NBRC 101707 / SANAE)</name>
    <dbReference type="NCBI Taxonomy" id="304371"/>
    <lineage>
        <taxon>Archaea</taxon>
        <taxon>Methanobacteriati</taxon>
        <taxon>Methanobacteriota</taxon>
        <taxon>Stenosarchaea group</taxon>
        <taxon>Methanomicrobia</taxon>
        <taxon>Methanocellales</taxon>
        <taxon>Methanocellaceae</taxon>
        <taxon>Methanocella</taxon>
    </lineage>
</organism>
<dbReference type="Gene3D" id="3.40.50.360">
    <property type="match status" value="1"/>
</dbReference>
<dbReference type="InterPro" id="IPR029039">
    <property type="entry name" value="Flavoprotein-like_sf"/>
</dbReference>
<dbReference type="SUPFAM" id="SSF52218">
    <property type="entry name" value="Flavoproteins"/>
    <property type="match status" value="1"/>
</dbReference>
<name>D1YW50_METPS</name>
<reference evidence="7 8" key="1">
    <citation type="journal article" date="2007" name="Appl. Environ. Microbiol.">
        <title>Isolation of key methanogens for global methane emission from rice paddy fields: a novel isolate affiliated with the clone cluster rice cluster I.</title>
        <authorList>
            <person name="Sakai S."/>
            <person name="Imachi H."/>
            <person name="Sekiguchi Y."/>
            <person name="Ohashi A."/>
            <person name="Harada H."/>
            <person name="Kamagata Y."/>
        </authorList>
    </citation>
    <scope>NUCLEOTIDE SEQUENCE [LARGE SCALE GENOMIC DNA]</scope>
    <source>
        <strain evidence="8">DSM 17711 / JCM 13418 / NBRC 101707 / SANAE</strain>
    </source>
</reference>
<keyword evidence="8" id="KW-1185">Reference proteome</keyword>
<dbReference type="eggNOG" id="arCOG02575">
    <property type="taxonomic scope" value="Archaea"/>
</dbReference>
<dbReference type="EMBL" id="AP011532">
    <property type="protein sequence ID" value="BAI60672.1"/>
    <property type="molecule type" value="Genomic_DNA"/>
</dbReference>
<dbReference type="PANTHER" id="PTHR43278:SF2">
    <property type="entry name" value="IRON-SULFUR FLAVOPROTEIN"/>
    <property type="match status" value="1"/>
</dbReference>
<evidence type="ECO:0000256" key="5">
    <source>
        <dbReference type="ARBA" id="ARBA00038292"/>
    </source>
</evidence>